<evidence type="ECO:0000313" key="2">
    <source>
        <dbReference type="Proteomes" id="UP001151699"/>
    </source>
</evidence>
<sequence length="75" mass="8338">MFNEKMAYVLSRPVRTNRLTDGRNVLQELDHDFSDTLTKNQSDSHGGNITPKCSIENESKTAVDEAVNDNDAVIA</sequence>
<gene>
    <name evidence="1" type="ORF">Bhyg_13245</name>
</gene>
<keyword evidence="2" id="KW-1185">Reference proteome</keyword>
<dbReference type="Proteomes" id="UP001151699">
    <property type="component" value="Chromosome C"/>
</dbReference>
<organism evidence="1 2">
    <name type="scientific">Pseudolycoriella hygida</name>
    <dbReference type="NCBI Taxonomy" id="35572"/>
    <lineage>
        <taxon>Eukaryota</taxon>
        <taxon>Metazoa</taxon>
        <taxon>Ecdysozoa</taxon>
        <taxon>Arthropoda</taxon>
        <taxon>Hexapoda</taxon>
        <taxon>Insecta</taxon>
        <taxon>Pterygota</taxon>
        <taxon>Neoptera</taxon>
        <taxon>Endopterygota</taxon>
        <taxon>Diptera</taxon>
        <taxon>Nematocera</taxon>
        <taxon>Sciaroidea</taxon>
        <taxon>Sciaridae</taxon>
        <taxon>Pseudolycoriella</taxon>
    </lineage>
</organism>
<feature type="non-terminal residue" evidence="1">
    <location>
        <position position="1"/>
    </location>
</feature>
<evidence type="ECO:0000313" key="1">
    <source>
        <dbReference type="EMBL" id="KAJ6634668.1"/>
    </source>
</evidence>
<name>A0A9Q0MMF8_9DIPT</name>
<comment type="caution">
    <text evidence="1">The sequence shown here is derived from an EMBL/GenBank/DDBJ whole genome shotgun (WGS) entry which is preliminary data.</text>
</comment>
<dbReference type="AlphaFoldDB" id="A0A9Q0MMF8"/>
<accession>A0A9Q0MMF8</accession>
<dbReference type="EMBL" id="WJQU01000004">
    <property type="protein sequence ID" value="KAJ6634668.1"/>
    <property type="molecule type" value="Genomic_DNA"/>
</dbReference>
<proteinExistence type="predicted"/>
<protein>
    <submittedName>
        <fullName evidence="1">Uncharacterized protein</fullName>
    </submittedName>
</protein>
<reference evidence="1" key="1">
    <citation type="submission" date="2022-07" db="EMBL/GenBank/DDBJ databases">
        <authorList>
            <person name="Trinca V."/>
            <person name="Uliana J.V.C."/>
            <person name="Torres T.T."/>
            <person name="Ward R.J."/>
            <person name="Monesi N."/>
        </authorList>
    </citation>
    <scope>NUCLEOTIDE SEQUENCE</scope>
    <source>
        <strain evidence="1">HSMRA1968</strain>
        <tissue evidence="1">Whole embryos</tissue>
    </source>
</reference>